<evidence type="ECO:0000313" key="3">
    <source>
        <dbReference type="Proteomes" id="UP001178507"/>
    </source>
</evidence>
<keyword evidence="1" id="KW-0732">Signal</keyword>
<accession>A0AA36NCZ8</accession>
<feature type="chain" id="PRO_5041382730" evidence="1">
    <location>
        <begin position="23"/>
        <end position="243"/>
    </location>
</feature>
<evidence type="ECO:0000256" key="1">
    <source>
        <dbReference type="SAM" id="SignalP"/>
    </source>
</evidence>
<reference evidence="2" key="1">
    <citation type="submission" date="2023-08" db="EMBL/GenBank/DDBJ databases">
        <authorList>
            <person name="Chen Y."/>
            <person name="Shah S."/>
            <person name="Dougan E. K."/>
            <person name="Thang M."/>
            <person name="Chan C."/>
        </authorList>
    </citation>
    <scope>NUCLEOTIDE SEQUENCE</scope>
</reference>
<gene>
    <name evidence="2" type="ORF">EVOR1521_LOCUS24702</name>
</gene>
<proteinExistence type="predicted"/>
<dbReference type="AlphaFoldDB" id="A0AA36NCZ8"/>
<protein>
    <submittedName>
        <fullName evidence="2">Uncharacterized protein</fullName>
    </submittedName>
</protein>
<evidence type="ECO:0000313" key="2">
    <source>
        <dbReference type="EMBL" id="CAJ1401584.1"/>
    </source>
</evidence>
<comment type="caution">
    <text evidence="2">The sequence shown here is derived from an EMBL/GenBank/DDBJ whole genome shotgun (WGS) entry which is preliminary data.</text>
</comment>
<dbReference type="Proteomes" id="UP001178507">
    <property type="component" value="Unassembled WGS sequence"/>
</dbReference>
<keyword evidence="3" id="KW-1185">Reference proteome</keyword>
<organism evidence="2 3">
    <name type="scientific">Effrenium voratum</name>
    <dbReference type="NCBI Taxonomy" id="2562239"/>
    <lineage>
        <taxon>Eukaryota</taxon>
        <taxon>Sar</taxon>
        <taxon>Alveolata</taxon>
        <taxon>Dinophyceae</taxon>
        <taxon>Suessiales</taxon>
        <taxon>Symbiodiniaceae</taxon>
        <taxon>Effrenium</taxon>
    </lineage>
</organism>
<sequence length="243" mass="26455">MRGKLLARALLLGCAYIASQVAWVPCTDTRVTRRALLQLPVLLAPPAFAEESKRLAVVESYPPFATLVPLAGVFGLVQSAAQASSADALSDMKKRFKALSDTDLDAYRFVCTQYVGLIKYADPDDKVVSFDKAGRFKACDDAMTAVGRARDVLQKDQEKAEFQKQVSATGINLASYFALVPKEDFAKAQALSQKMRALDEDRDYKLSAEEAKTVRSGAQPLSQEESEVVVALRSIGMGNLLIP</sequence>
<feature type="signal peptide" evidence="1">
    <location>
        <begin position="1"/>
        <end position="22"/>
    </location>
</feature>
<dbReference type="EMBL" id="CAUJNA010003421">
    <property type="protein sequence ID" value="CAJ1401584.1"/>
    <property type="molecule type" value="Genomic_DNA"/>
</dbReference>
<name>A0AA36NCZ8_9DINO</name>